<evidence type="ECO:0000313" key="3">
    <source>
        <dbReference type="Proteomes" id="UP000287651"/>
    </source>
</evidence>
<dbReference type="PANTHER" id="PTHR31963">
    <property type="entry name" value="RAS GUANINE NUCLEOTIDE EXCHANGE FACTOR K"/>
    <property type="match status" value="1"/>
</dbReference>
<feature type="transmembrane region" description="Helical" evidence="1">
    <location>
        <begin position="61"/>
        <end position="85"/>
    </location>
</feature>
<name>A0A426XN57_ENSVE</name>
<dbReference type="SUPFAM" id="SSF53474">
    <property type="entry name" value="alpha/beta-Hydrolases"/>
    <property type="match status" value="1"/>
</dbReference>
<dbReference type="InterPro" id="IPR029058">
    <property type="entry name" value="AB_hydrolase_fold"/>
</dbReference>
<dbReference type="EMBL" id="AMZH03018997">
    <property type="protein sequence ID" value="RRT40929.1"/>
    <property type="molecule type" value="Genomic_DNA"/>
</dbReference>
<organism evidence="2 3">
    <name type="scientific">Ensete ventricosum</name>
    <name type="common">Abyssinian banana</name>
    <name type="synonym">Musa ensete</name>
    <dbReference type="NCBI Taxonomy" id="4639"/>
    <lineage>
        <taxon>Eukaryota</taxon>
        <taxon>Viridiplantae</taxon>
        <taxon>Streptophyta</taxon>
        <taxon>Embryophyta</taxon>
        <taxon>Tracheophyta</taxon>
        <taxon>Spermatophyta</taxon>
        <taxon>Magnoliopsida</taxon>
        <taxon>Liliopsida</taxon>
        <taxon>Zingiberales</taxon>
        <taxon>Musaceae</taxon>
        <taxon>Ensete</taxon>
    </lineage>
</organism>
<dbReference type="PANTHER" id="PTHR31963:SF29">
    <property type="entry name" value="OS02G0566400 PROTEIN"/>
    <property type="match status" value="1"/>
</dbReference>
<keyword evidence="1" id="KW-0472">Membrane</keyword>
<protein>
    <submittedName>
        <fullName evidence="2">Uncharacterized protein</fullName>
    </submittedName>
</protein>
<proteinExistence type="predicted"/>
<sequence>MVGGGVVVEATTDSSTKPPLPSRASYACNLSHVDDELRSFRSCLLWMCIDQSDATHAMISWSLFVLLLVFVSIASHFVLSCALIGRAYSVVLQLSLTSASGLSYLCLSTFGTEDEVVNWLHGHGLWKLAKEPYEPLWIKGGGHCNLELYPDYICHLRKFIQEMENITTATRLKKIRQTLKPPTKPAITTSTATTTTFTANCCCRIRFRKPDFLSCSCRGCPTVRGSNGSAYLCNWCCGGDGH</sequence>
<keyword evidence="1" id="KW-1133">Transmembrane helix</keyword>
<gene>
    <name evidence="2" type="ORF">B296_00040221</name>
</gene>
<reference evidence="2 3" key="1">
    <citation type="journal article" date="2014" name="Agronomy (Basel)">
        <title>A Draft Genome Sequence for Ensete ventricosum, the Drought-Tolerant Tree Against Hunger.</title>
        <authorList>
            <person name="Harrison J."/>
            <person name="Moore K.A."/>
            <person name="Paszkiewicz K."/>
            <person name="Jones T."/>
            <person name="Grant M."/>
            <person name="Ambacheew D."/>
            <person name="Muzemil S."/>
            <person name="Studholme D.J."/>
        </authorList>
    </citation>
    <scope>NUCLEOTIDE SEQUENCE [LARGE SCALE GENOMIC DNA]</scope>
</reference>
<evidence type="ECO:0000256" key="1">
    <source>
        <dbReference type="SAM" id="Phobius"/>
    </source>
</evidence>
<dbReference type="AlphaFoldDB" id="A0A426XN57"/>
<comment type="caution">
    <text evidence="2">The sequence shown here is derived from an EMBL/GenBank/DDBJ whole genome shotgun (WGS) entry which is preliminary data.</text>
</comment>
<keyword evidence="1" id="KW-0812">Transmembrane</keyword>
<dbReference type="Proteomes" id="UP000287651">
    <property type="component" value="Unassembled WGS sequence"/>
</dbReference>
<dbReference type="Pfam" id="PF12056">
    <property type="entry name" value="DUF3537"/>
    <property type="match status" value="1"/>
</dbReference>
<evidence type="ECO:0000313" key="2">
    <source>
        <dbReference type="EMBL" id="RRT40929.1"/>
    </source>
</evidence>
<dbReference type="InterPro" id="IPR021924">
    <property type="entry name" value="DUF3537"/>
</dbReference>
<accession>A0A426XN57</accession>